<gene>
    <name evidence="1" type="ORF">LPJ66_006111</name>
</gene>
<comment type="caution">
    <text evidence="1">The sequence shown here is derived from an EMBL/GenBank/DDBJ whole genome shotgun (WGS) entry which is preliminary data.</text>
</comment>
<dbReference type="EMBL" id="JANBPG010000928">
    <property type="protein sequence ID" value="KAJ1892826.1"/>
    <property type="molecule type" value="Genomic_DNA"/>
</dbReference>
<proteinExistence type="predicted"/>
<protein>
    <submittedName>
        <fullName evidence="1">Uncharacterized protein</fullName>
    </submittedName>
</protein>
<evidence type="ECO:0000313" key="1">
    <source>
        <dbReference type="EMBL" id="KAJ1892826.1"/>
    </source>
</evidence>
<sequence length="534" mass="57954">MVRSLCDVILASGFALTFALAAGSPSNITLARRAVSESALNSFRGAILVKDGKQTSCEIALIDEKAGFVAANCLGKTSSDSIDAKVTYEVYFDNAQGSSPTKARINIADIYIHPAYKSESFANNIAVVKFTYPDSSSNWNSPIAAYRNEWTDIAYVRRLLTNVDDMSWRNPTIVSQLNSDPSCAQASGLYKNNPNDFVCSKASTASPIDSKCAMPYGSVYGVGKNSMGEAALYSHSVVYGNYMCEESSKFHYYTLLTNYVMYARAVLNRSVSQYVENTSALDGLGRSVNFQMKSPNAADDNNTRHFGGDMYTIENTVSGKVVWVIDVTTAPGAVSTSTMTDRVTETRTMDQPSTSNDNESDIALASSDLDQSSSDVDQDSLNSLDGENDDTFSGVPKSTVIAMATAIPLAAIVLAIALYFIITRYQRNQQRKKWSRGSISRQKNVLALVDELGGASQPGVQMPSAQPPVYNEVRHSYLNRNSTLFADPTSVEIEYMNSLQFGGYDSYAGQMGNSALVRPSANSAPFTHPPHFTP</sequence>
<name>A0ACC1ICI1_9FUNG</name>
<reference evidence="1" key="1">
    <citation type="submission" date="2022-07" db="EMBL/GenBank/DDBJ databases">
        <title>Phylogenomic reconstructions and comparative analyses of Kickxellomycotina fungi.</title>
        <authorList>
            <person name="Reynolds N.K."/>
            <person name="Stajich J.E."/>
            <person name="Barry K."/>
            <person name="Grigoriev I.V."/>
            <person name="Crous P."/>
            <person name="Smith M.E."/>
        </authorList>
    </citation>
    <scope>NUCLEOTIDE SEQUENCE</scope>
    <source>
        <strain evidence="1">Benny 63K</strain>
    </source>
</reference>
<accession>A0ACC1ICI1</accession>
<evidence type="ECO:0000313" key="2">
    <source>
        <dbReference type="Proteomes" id="UP001150581"/>
    </source>
</evidence>
<organism evidence="1 2">
    <name type="scientific">Kickxella alabastrina</name>
    <dbReference type="NCBI Taxonomy" id="61397"/>
    <lineage>
        <taxon>Eukaryota</taxon>
        <taxon>Fungi</taxon>
        <taxon>Fungi incertae sedis</taxon>
        <taxon>Zoopagomycota</taxon>
        <taxon>Kickxellomycotina</taxon>
        <taxon>Kickxellomycetes</taxon>
        <taxon>Kickxellales</taxon>
        <taxon>Kickxellaceae</taxon>
        <taxon>Kickxella</taxon>
    </lineage>
</organism>
<keyword evidence="2" id="KW-1185">Reference proteome</keyword>
<dbReference type="Proteomes" id="UP001150581">
    <property type="component" value="Unassembled WGS sequence"/>
</dbReference>